<keyword evidence="4 9" id="KW-0812">Transmembrane</keyword>
<dbReference type="RefSeq" id="WP_103375535.1">
    <property type="nucleotide sequence ID" value="NZ_CP133983.1"/>
</dbReference>
<dbReference type="InterPro" id="IPR006312">
    <property type="entry name" value="TatA/E"/>
</dbReference>
<keyword evidence="6 9" id="KW-1133">Transmembrane helix</keyword>
<comment type="subunit">
    <text evidence="9">Forms a complex with TatC.</text>
</comment>
<reference evidence="10 11" key="1">
    <citation type="journal article" date="2019" name="Sci. Rep.">
        <title>Sulfobacillus thermotolerans: new insights into resistance and metabolic capacities of acidophilic chemolithotrophs.</title>
        <authorList>
            <person name="Panyushkina A.E."/>
            <person name="Babenko V.V."/>
            <person name="Nikitina A.S."/>
            <person name="Selezneva O.V."/>
            <person name="Tsaplina I.A."/>
            <person name="Letarova M.A."/>
            <person name="Kostryukova E.S."/>
            <person name="Letarov A.V."/>
        </authorList>
    </citation>
    <scope>NUCLEOTIDE SEQUENCE [LARGE SCALE GENOMIC DNA]</scope>
    <source>
        <strain evidence="10 11">Kr1</strain>
    </source>
</reference>
<keyword evidence="3 9" id="KW-1003">Cell membrane</keyword>
<evidence type="ECO:0000256" key="6">
    <source>
        <dbReference type="ARBA" id="ARBA00022989"/>
    </source>
</evidence>
<evidence type="ECO:0000256" key="4">
    <source>
        <dbReference type="ARBA" id="ARBA00022692"/>
    </source>
</evidence>
<evidence type="ECO:0000256" key="8">
    <source>
        <dbReference type="ARBA" id="ARBA00023136"/>
    </source>
</evidence>
<protein>
    <recommendedName>
        <fullName evidence="9">Sec-independent protein translocase protein TatA</fullName>
    </recommendedName>
</protein>
<keyword evidence="5 9" id="KW-0653">Protein transport</keyword>
<keyword evidence="2 9" id="KW-0813">Transport</keyword>
<dbReference type="HAMAP" id="MF_00236">
    <property type="entry name" value="TatA_E"/>
    <property type="match status" value="1"/>
</dbReference>
<organism evidence="10 11">
    <name type="scientific">Sulfobacillus thermotolerans</name>
    <dbReference type="NCBI Taxonomy" id="338644"/>
    <lineage>
        <taxon>Bacteria</taxon>
        <taxon>Bacillati</taxon>
        <taxon>Bacillota</taxon>
        <taxon>Clostridia</taxon>
        <taxon>Eubacteriales</taxon>
        <taxon>Clostridiales Family XVII. Incertae Sedis</taxon>
        <taxon>Sulfobacillus</taxon>
    </lineage>
</organism>
<evidence type="ECO:0000313" key="11">
    <source>
        <dbReference type="Proteomes" id="UP000325292"/>
    </source>
</evidence>
<dbReference type="InterPro" id="IPR003369">
    <property type="entry name" value="TatA/B/E"/>
</dbReference>
<evidence type="ECO:0000256" key="2">
    <source>
        <dbReference type="ARBA" id="ARBA00022448"/>
    </source>
</evidence>
<dbReference type="Pfam" id="PF02416">
    <property type="entry name" value="TatA_B_E"/>
    <property type="match status" value="1"/>
</dbReference>
<name>A0ABN5H408_9FIRM</name>
<evidence type="ECO:0000256" key="7">
    <source>
        <dbReference type="ARBA" id="ARBA00023010"/>
    </source>
</evidence>
<evidence type="ECO:0000256" key="9">
    <source>
        <dbReference type="HAMAP-Rule" id="MF_00236"/>
    </source>
</evidence>
<comment type="function">
    <text evidence="9">Part of the twin-arginine translocation (Tat) system that transports large folded proteins containing a characteristic twin-arginine motif in their signal peptide across membranes. TatA could form the protein-conducting channel of the Tat system.</text>
</comment>
<evidence type="ECO:0000256" key="1">
    <source>
        <dbReference type="ARBA" id="ARBA00004162"/>
    </source>
</evidence>
<dbReference type="NCBIfam" id="TIGR01411">
    <property type="entry name" value="tatAE"/>
    <property type="match status" value="1"/>
</dbReference>
<feature type="transmembrane region" description="Helical" evidence="9">
    <location>
        <begin position="6"/>
        <end position="22"/>
    </location>
</feature>
<dbReference type="Proteomes" id="UP000325292">
    <property type="component" value="Chromosome"/>
</dbReference>
<keyword evidence="7 9" id="KW-0811">Translocation</keyword>
<dbReference type="PANTHER" id="PTHR42982:SF1">
    <property type="entry name" value="SEC-INDEPENDENT PROTEIN TRANSLOCASE PROTEIN TATA"/>
    <property type="match status" value="1"/>
</dbReference>
<sequence length="61" mass="6657">MDDLLSPMHIIVLLIVALLIFGPKRLPEIGGNLAKGIKEFKRAMNGDASSSEKPLDSSHDR</sequence>
<keyword evidence="8 9" id="KW-0472">Membrane</keyword>
<comment type="similarity">
    <text evidence="9">Belongs to the TatA/E family.</text>
</comment>
<dbReference type="Gene3D" id="1.20.5.3310">
    <property type="match status" value="1"/>
</dbReference>
<accession>A0ABN5H408</accession>
<gene>
    <name evidence="9" type="primary">tatA</name>
    <name evidence="10" type="ORF">BXT84_15890</name>
</gene>
<dbReference type="PANTHER" id="PTHR42982">
    <property type="entry name" value="SEC-INDEPENDENT PROTEIN TRANSLOCASE PROTEIN TATA"/>
    <property type="match status" value="1"/>
</dbReference>
<evidence type="ECO:0000313" key="10">
    <source>
        <dbReference type="EMBL" id="AUW95254.1"/>
    </source>
</evidence>
<evidence type="ECO:0000256" key="3">
    <source>
        <dbReference type="ARBA" id="ARBA00022475"/>
    </source>
</evidence>
<evidence type="ECO:0000256" key="5">
    <source>
        <dbReference type="ARBA" id="ARBA00022927"/>
    </source>
</evidence>
<keyword evidence="11" id="KW-1185">Reference proteome</keyword>
<dbReference type="EMBL" id="CP019454">
    <property type="protein sequence ID" value="AUW95254.1"/>
    <property type="molecule type" value="Genomic_DNA"/>
</dbReference>
<comment type="subcellular location">
    <subcellularLocation>
        <location evidence="1 9">Cell membrane</location>
        <topology evidence="1 9">Single-pass membrane protein</topology>
    </subcellularLocation>
</comment>
<proteinExistence type="inferred from homology"/>